<accession>A0A6A4GFV4</accession>
<feature type="compositionally biased region" description="Low complexity" evidence="1">
    <location>
        <begin position="180"/>
        <end position="197"/>
    </location>
</feature>
<feature type="compositionally biased region" description="Low complexity" evidence="1">
    <location>
        <begin position="276"/>
        <end position="290"/>
    </location>
</feature>
<evidence type="ECO:0000313" key="2">
    <source>
        <dbReference type="EMBL" id="KAE9384205.1"/>
    </source>
</evidence>
<name>A0A6A4GFV4_9AGAR</name>
<feature type="compositionally biased region" description="Polar residues" evidence="1">
    <location>
        <begin position="126"/>
        <end position="141"/>
    </location>
</feature>
<feature type="compositionally biased region" description="Polar residues" evidence="1">
    <location>
        <begin position="291"/>
        <end position="308"/>
    </location>
</feature>
<keyword evidence="3" id="KW-1185">Reference proteome</keyword>
<evidence type="ECO:0000313" key="3">
    <source>
        <dbReference type="Proteomes" id="UP000799118"/>
    </source>
</evidence>
<sequence length="381" mass="40655">MQAPQPMQPPASSSASASSQEEEPSLVTQLQQMHGLTKQKFYGSKPKRRPFVSAEIYREHPRKASSLSPVSTSDTNHGGRVTSPSLIDRSARVYHQNGRVPVLPHPRSLLDIRSSGSMSERDPVSSYPTTRMPVSSPSSPVLNHPPSHWNTPTSVSSQITCQQQQHQQHPISLTSSRSQPSPYTTATTLSSTYSTKSNPETGLTEGPLISHGDRSTPNSPAEDSRFHQLKSQTQNSVPSMNSMALTGEYSIPSSSVYREELLSHLRGPSVSPSHGATIATTTTTTTNTATGSSQPFITHARSSYSDPNSYVRANPYPPSSSQSQSKVPCYAACDSYDSPVSNQIGVISPYGMAAGPSTVSSLSHPSSPISSGSSSLTGWAG</sequence>
<dbReference type="AlphaFoldDB" id="A0A6A4GFV4"/>
<dbReference type="OrthoDB" id="3263163at2759"/>
<feature type="region of interest" description="Disordered" evidence="1">
    <location>
        <begin position="355"/>
        <end position="381"/>
    </location>
</feature>
<gene>
    <name evidence="2" type="ORF">BT96DRAFT_677793</name>
</gene>
<proteinExistence type="predicted"/>
<reference evidence="2" key="1">
    <citation type="journal article" date="2019" name="Environ. Microbiol.">
        <title>Fungal ecological strategies reflected in gene transcription - a case study of two litter decomposers.</title>
        <authorList>
            <person name="Barbi F."/>
            <person name="Kohler A."/>
            <person name="Barry K."/>
            <person name="Baskaran P."/>
            <person name="Daum C."/>
            <person name="Fauchery L."/>
            <person name="Ihrmark K."/>
            <person name="Kuo A."/>
            <person name="LaButti K."/>
            <person name="Lipzen A."/>
            <person name="Morin E."/>
            <person name="Grigoriev I.V."/>
            <person name="Henrissat B."/>
            <person name="Lindahl B."/>
            <person name="Martin F."/>
        </authorList>
    </citation>
    <scope>NUCLEOTIDE SEQUENCE</scope>
    <source>
        <strain evidence="2">JB14</strain>
    </source>
</reference>
<organism evidence="2 3">
    <name type="scientific">Gymnopus androsaceus JB14</name>
    <dbReference type="NCBI Taxonomy" id="1447944"/>
    <lineage>
        <taxon>Eukaryota</taxon>
        <taxon>Fungi</taxon>
        <taxon>Dikarya</taxon>
        <taxon>Basidiomycota</taxon>
        <taxon>Agaricomycotina</taxon>
        <taxon>Agaricomycetes</taxon>
        <taxon>Agaricomycetidae</taxon>
        <taxon>Agaricales</taxon>
        <taxon>Marasmiineae</taxon>
        <taxon>Omphalotaceae</taxon>
        <taxon>Gymnopus</taxon>
    </lineage>
</organism>
<feature type="compositionally biased region" description="Low complexity" evidence="1">
    <location>
        <begin position="1"/>
        <end position="19"/>
    </location>
</feature>
<feature type="region of interest" description="Disordered" evidence="1">
    <location>
        <begin position="1"/>
        <end position="239"/>
    </location>
</feature>
<dbReference type="EMBL" id="ML770193">
    <property type="protein sequence ID" value="KAE9384205.1"/>
    <property type="molecule type" value="Genomic_DNA"/>
</dbReference>
<feature type="compositionally biased region" description="Low complexity" evidence="1">
    <location>
        <begin position="356"/>
        <end position="375"/>
    </location>
</feature>
<feature type="compositionally biased region" description="Polar residues" evidence="1">
    <location>
        <begin position="229"/>
        <end position="239"/>
    </location>
</feature>
<feature type="region of interest" description="Disordered" evidence="1">
    <location>
        <begin position="266"/>
        <end position="325"/>
    </location>
</feature>
<feature type="compositionally biased region" description="Polar residues" evidence="1">
    <location>
        <begin position="65"/>
        <end position="76"/>
    </location>
</feature>
<dbReference type="Proteomes" id="UP000799118">
    <property type="component" value="Unassembled WGS sequence"/>
</dbReference>
<feature type="compositionally biased region" description="Polar residues" evidence="1">
    <location>
        <begin position="148"/>
        <end position="161"/>
    </location>
</feature>
<evidence type="ECO:0000256" key="1">
    <source>
        <dbReference type="SAM" id="MobiDB-lite"/>
    </source>
</evidence>
<protein>
    <submittedName>
        <fullName evidence="2">Uncharacterized protein</fullName>
    </submittedName>
</protein>
<feature type="compositionally biased region" description="Polar residues" evidence="1">
    <location>
        <begin position="170"/>
        <end position="179"/>
    </location>
</feature>